<dbReference type="GO" id="GO:0050660">
    <property type="term" value="F:flavin adenine dinucleotide binding"/>
    <property type="evidence" value="ECO:0007669"/>
    <property type="project" value="TreeGrafter"/>
</dbReference>
<evidence type="ECO:0000256" key="1">
    <source>
        <dbReference type="ARBA" id="ARBA00023002"/>
    </source>
</evidence>
<name>A0A1R4EHP2_9GAMM</name>
<dbReference type="EMBL" id="FUGD01000119">
    <property type="protein sequence ID" value="SJM38047.1"/>
    <property type="molecule type" value="Genomic_DNA"/>
</dbReference>
<dbReference type="GO" id="GO:0004497">
    <property type="term" value="F:monooxygenase activity"/>
    <property type="evidence" value="ECO:0007669"/>
    <property type="project" value="TreeGrafter"/>
</dbReference>
<dbReference type="Proteomes" id="UP000188169">
    <property type="component" value="Unassembled WGS sequence"/>
</dbReference>
<dbReference type="SUPFAM" id="SSF51905">
    <property type="entry name" value="FAD/NAD(P)-binding domain"/>
    <property type="match status" value="1"/>
</dbReference>
<dbReference type="InterPro" id="IPR050982">
    <property type="entry name" value="Auxin_biosynth/cation_transpt"/>
</dbReference>
<protein>
    <submittedName>
        <fullName evidence="2">Putative oxidoreductase CzcO</fullName>
        <ecNumber evidence="2">1.-.-.-</ecNumber>
    </submittedName>
</protein>
<dbReference type="InterPro" id="IPR036188">
    <property type="entry name" value="FAD/NAD-bd_sf"/>
</dbReference>
<dbReference type="AlphaFoldDB" id="A0A1R4EHP2"/>
<keyword evidence="1 2" id="KW-0560">Oxidoreductase</keyword>
<evidence type="ECO:0000313" key="3">
    <source>
        <dbReference type="Proteomes" id="UP000188169"/>
    </source>
</evidence>
<dbReference type="Gene3D" id="3.50.50.60">
    <property type="entry name" value="FAD/NAD(P)-binding domain"/>
    <property type="match status" value="2"/>
</dbReference>
<dbReference type="Pfam" id="PF13738">
    <property type="entry name" value="Pyr_redox_3"/>
    <property type="match status" value="1"/>
</dbReference>
<reference evidence="3" key="1">
    <citation type="submission" date="2017-02" db="EMBL/GenBank/DDBJ databases">
        <authorList>
            <person name="Mornico D."/>
        </authorList>
    </citation>
    <scope>NUCLEOTIDE SEQUENCE [LARGE SCALE GENOMIC DNA]</scope>
</reference>
<keyword evidence="3" id="KW-1185">Reference proteome</keyword>
<gene>
    <name evidence="2" type="primary">czcO_1</name>
    <name evidence="2" type="ORF">A1019T_02035</name>
</gene>
<organism evidence="2 3">
    <name type="scientific">Psychrobacter pasteurii</name>
    <dbReference type="NCBI Taxonomy" id="1945520"/>
    <lineage>
        <taxon>Bacteria</taxon>
        <taxon>Pseudomonadati</taxon>
        <taxon>Pseudomonadota</taxon>
        <taxon>Gammaproteobacteria</taxon>
        <taxon>Moraxellales</taxon>
        <taxon>Moraxellaceae</taxon>
        <taxon>Psychrobacter</taxon>
    </lineage>
</organism>
<accession>A0A1R4EHP2</accession>
<proteinExistence type="predicted"/>
<evidence type="ECO:0000313" key="2">
    <source>
        <dbReference type="EMBL" id="SJM38047.1"/>
    </source>
</evidence>
<sequence>MSEHLSKHDIDHLVVEKNRIAEAWRSQRWDFLVTNGPRWNDRFPSLKMSGEPDGFVHHDDLADYFEAYADKINAPIQTNVEVTHVSEVEGDARYQVKTSKGQVLAKSIVVATGPFQHPVIPPVIPTTANVEQLHSQQYKNPDQLLDGAVLVIGSCASGVQIAKELNESGRSVYLSIGPHVRPPRRYRGKDIIWWMGVLGIWNDTEPTEEVVKGFAVSGTGTVDFRQLAHDGITLLGMTDNYQNGTLHFSDDLAATIDEGEQDYYKLLDAADKFIEDNGLDFPEEPEARNLPDMPECVTNPLTALHLKEANITSIIWATGFKNDYSWLDLDIFDEDGKPKHYQGVTDARGVYFLGLPFLTCRGSSFIWGVWHDASHIAHKIKVQNHYDTYDG</sequence>
<dbReference type="STRING" id="1945520.A1019T_02035"/>
<dbReference type="PANTHER" id="PTHR43539:SF78">
    <property type="entry name" value="FLAVIN-CONTAINING MONOOXYGENASE"/>
    <property type="match status" value="1"/>
</dbReference>
<dbReference type="EC" id="1.-.-.-" evidence="2"/>
<dbReference type="PANTHER" id="PTHR43539">
    <property type="entry name" value="FLAVIN-BINDING MONOOXYGENASE-LIKE PROTEIN (AFU_ORTHOLOGUE AFUA_4G09220)"/>
    <property type="match status" value="1"/>
</dbReference>